<dbReference type="SUPFAM" id="SSF55785">
    <property type="entry name" value="PYP-like sensor domain (PAS domain)"/>
    <property type="match status" value="1"/>
</dbReference>
<dbReference type="InterPro" id="IPR000014">
    <property type="entry name" value="PAS"/>
</dbReference>
<dbReference type="InterPro" id="IPR035965">
    <property type="entry name" value="PAS-like_dom_sf"/>
</dbReference>
<keyword evidence="6" id="KW-0614">Plasmid</keyword>
<dbReference type="Gene3D" id="3.30.450.20">
    <property type="entry name" value="PAS domain"/>
    <property type="match status" value="1"/>
</dbReference>
<dbReference type="Pfam" id="PF00196">
    <property type="entry name" value="GerE"/>
    <property type="match status" value="1"/>
</dbReference>
<evidence type="ECO:0000259" key="4">
    <source>
        <dbReference type="PROSITE" id="PS50043"/>
    </source>
</evidence>
<dbReference type="NCBIfam" id="TIGR00229">
    <property type="entry name" value="sensory_box"/>
    <property type="match status" value="1"/>
</dbReference>
<name>A0ABY7U523_9SPHN</name>
<evidence type="ECO:0000256" key="2">
    <source>
        <dbReference type="ARBA" id="ARBA00022643"/>
    </source>
</evidence>
<keyword evidence="1" id="KW-0285">Flavoprotein</keyword>
<evidence type="ECO:0000259" key="5">
    <source>
        <dbReference type="PROSITE" id="PS50112"/>
    </source>
</evidence>
<dbReference type="CDD" id="cd06170">
    <property type="entry name" value="LuxR_C_like"/>
    <property type="match status" value="1"/>
</dbReference>
<dbReference type="InterPro" id="IPR016032">
    <property type="entry name" value="Sig_transdc_resp-reg_C-effctor"/>
</dbReference>
<evidence type="ECO:0000313" key="6">
    <source>
        <dbReference type="EMBL" id="WCT79916.1"/>
    </source>
</evidence>
<evidence type="ECO:0000313" key="7">
    <source>
        <dbReference type="Proteomes" id="UP001218231"/>
    </source>
</evidence>
<evidence type="ECO:0000256" key="3">
    <source>
        <dbReference type="ARBA" id="ARBA00022991"/>
    </source>
</evidence>
<reference evidence="6 7" key="1">
    <citation type="submission" date="2023-02" db="EMBL/GenBank/DDBJ databases">
        <title>Genome sequence of Novosphingobium humi KACC 19094.</title>
        <authorList>
            <person name="Kim S."/>
            <person name="Heo J."/>
            <person name="Kwon S.-W."/>
        </authorList>
    </citation>
    <scope>NUCLEOTIDE SEQUENCE [LARGE SCALE GENOMIC DNA]</scope>
    <source>
        <strain evidence="6 7">KACC 19094</strain>
        <plasmid evidence="6 7">unnamed1</plasmid>
    </source>
</reference>
<dbReference type="CDD" id="cd00130">
    <property type="entry name" value="PAS"/>
    <property type="match status" value="1"/>
</dbReference>
<dbReference type="RefSeq" id="WP_273620188.1">
    <property type="nucleotide sequence ID" value="NZ_CP103869.1"/>
</dbReference>
<dbReference type="PRINTS" id="PR00038">
    <property type="entry name" value="HTHLUXR"/>
</dbReference>
<dbReference type="SMART" id="SM00091">
    <property type="entry name" value="PAS"/>
    <property type="match status" value="1"/>
</dbReference>
<evidence type="ECO:0000256" key="1">
    <source>
        <dbReference type="ARBA" id="ARBA00022630"/>
    </source>
</evidence>
<organism evidence="6 7">
    <name type="scientific">Novosphingobium humi</name>
    <dbReference type="NCBI Taxonomy" id="2282397"/>
    <lineage>
        <taxon>Bacteria</taxon>
        <taxon>Pseudomonadati</taxon>
        <taxon>Pseudomonadota</taxon>
        <taxon>Alphaproteobacteria</taxon>
        <taxon>Sphingomonadales</taxon>
        <taxon>Sphingomonadaceae</taxon>
        <taxon>Novosphingobium</taxon>
    </lineage>
</organism>
<feature type="domain" description="HTH luxR-type" evidence="4">
    <location>
        <begin position="127"/>
        <end position="192"/>
    </location>
</feature>
<feature type="domain" description="PAS" evidence="5">
    <location>
        <begin position="23"/>
        <end position="72"/>
    </location>
</feature>
<keyword evidence="2" id="KW-0288">FMN</keyword>
<geneLocation type="plasmid" evidence="6 7">
    <name>unnamed1</name>
</geneLocation>
<dbReference type="PANTHER" id="PTHR47429">
    <property type="entry name" value="PROTEIN TWIN LOV 1"/>
    <property type="match status" value="1"/>
</dbReference>
<keyword evidence="3" id="KW-0157">Chromophore</keyword>
<dbReference type="PROSITE" id="PS50043">
    <property type="entry name" value="HTH_LUXR_2"/>
    <property type="match status" value="1"/>
</dbReference>
<dbReference type="Proteomes" id="UP001218231">
    <property type="component" value="Plasmid unnamed1"/>
</dbReference>
<dbReference type="Pfam" id="PF13426">
    <property type="entry name" value="PAS_9"/>
    <property type="match status" value="1"/>
</dbReference>
<sequence>MAISDMIKGSLVAAVISNPRLPDNPIIECNAAFEALTGYGRDEVIGRNCRFLTGPGSEPQLIEALREGIREQRPVMVEILNYRKNGQPFRNAVMVAPIFDNEGVLEYFLGSQVEIADEAELGRANAARVKVEQLSPRQRAVLLAMARGRLNKQIAYELGLSERTIKMHRAAMFQALGVHTAADAVRLAIEAGF</sequence>
<accession>A0ABY7U523</accession>
<dbReference type="EMBL" id="CP117418">
    <property type="protein sequence ID" value="WCT79916.1"/>
    <property type="molecule type" value="Genomic_DNA"/>
</dbReference>
<keyword evidence="7" id="KW-1185">Reference proteome</keyword>
<protein>
    <submittedName>
        <fullName evidence="6">PAS domain-containing protein</fullName>
    </submittedName>
</protein>
<dbReference type="PROSITE" id="PS50112">
    <property type="entry name" value="PAS"/>
    <property type="match status" value="1"/>
</dbReference>
<dbReference type="InterPro" id="IPR036388">
    <property type="entry name" value="WH-like_DNA-bd_sf"/>
</dbReference>
<dbReference type="PANTHER" id="PTHR47429:SF2">
    <property type="entry name" value="PROTEIN TWIN LOV 1"/>
    <property type="match status" value="1"/>
</dbReference>
<dbReference type="InterPro" id="IPR000792">
    <property type="entry name" value="Tscrpt_reg_LuxR_C"/>
</dbReference>
<proteinExistence type="predicted"/>
<gene>
    <name evidence="6" type="ORF">PQ457_17795</name>
</gene>
<dbReference type="SUPFAM" id="SSF46894">
    <property type="entry name" value="C-terminal effector domain of the bipartite response regulators"/>
    <property type="match status" value="1"/>
</dbReference>
<dbReference type="Gene3D" id="1.10.10.10">
    <property type="entry name" value="Winged helix-like DNA-binding domain superfamily/Winged helix DNA-binding domain"/>
    <property type="match status" value="1"/>
</dbReference>
<dbReference type="SMART" id="SM00421">
    <property type="entry name" value="HTH_LUXR"/>
    <property type="match status" value="1"/>
</dbReference>